<feature type="domain" description="DUF1553" evidence="4">
    <location>
        <begin position="358"/>
        <end position="577"/>
    </location>
</feature>
<feature type="compositionally biased region" description="Low complexity" evidence="1">
    <location>
        <begin position="38"/>
        <end position="48"/>
    </location>
</feature>
<evidence type="ECO:0000256" key="2">
    <source>
        <dbReference type="SAM" id="SignalP"/>
    </source>
</evidence>
<feature type="compositionally biased region" description="Basic residues" evidence="1">
    <location>
        <begin position="326"/>
        <end position="347"/>
    </location>
</feature>
<dbReference type="Pfam" id="PF07587">
    <property type="entry name" value="PSD1"/>
    <property type="match status" value="1"/>
</dbReference>
<dbReference type="OrthoDB" id="127107at2"/>
<dbReference type="STRING" id="391625.PPSIR1_33189"/>
<evidence type="ECO:0000256" key="1">
    <source>
        <dbReference type="SAM" id="MobiDB-lite"/>
    </source>
</evidence>
<dbReference type="PANTHER" id="PTHR35889:SF3">
    <property type="entry name" value="F-BOX DOMAIN-CONTAINING PROTEIN"/>
    <property type="match status" value="1"/>
</dbReference>
<keyword evidence="6" id="KW-1185">Reference proteome</keyword>
<evidence type="ECO:0000259" key="4">
    <source>
        <dbReference type="Pfam" id="PF07587"/>
    </source>
</evidence>
<proteinExistence type="predicted"/>
<dbReference type="InterPro" id="IPR011444">
    <property type="entry name" value="DUF1549"/>
</dbReference>
<dbReference type="eggNOG" id="COG5492">
    <property type="taxonomic scope" value="Bacteria"/>
</dbReference>
<dbReference type="EMBL" id="ABCS01000030">
    <property type="protein sequence ID" value="EDM78471.1"/>
    <property type="molecule type" value="Genomic_DNA"/>
</dbReference>
<dbReference type="Proteomes" id="UP000005801">
    <property type="component" value="Unassembled WGS sequence"/>
</dbReference>
<feature type="signal peptide" evidence="2">
    <location>
        <begin position="1"/>
        <end position="21"/>
    </location>
</feature>
<accession>A6G6J4</accession>
<gene>
    <name evidence="5" type="ORF">PPSIR1_33189</name>
</gene>
<feature type="region of interest" description="Disordered" evidence="1">
    <location>
        <begin position="24"/>
        <end position="51"/>
    </location>
</feature>
<name>A6G6J4_9BACT</name>
<feature type="domain" description="DUF1549" evidence="3">
    <location>
        <begin position="55"/>
        <end position="245"/>
    </location>
</feature>
<dbReference type="PANTHER" id="PTHR35889">
    <property type="entry name" value="CYCLOINULO-OLIGOSACCHARIDE FRUCTANOTRANSFERASE-RELATED"/>
    <property type="match status" value="1"/>
</dbReference>
<feature type="region of interest" description="Disordered" evidence="1">
    <location>
        <begin position="313"/>
        <end position="357"/>
    </location>
</feature>
<evidence type="ECO:0000313" key="6">
    <source>
        <dbReference type="Proteomes" id="UP000005801"/>
    </source>
</evidence>
<reference evidence="5 6" key="1">
    <citation type="submission" date="2007-06" db="EMBL/GenBank/DDBJ databases">
        <authorList>
            <person name="Shimkets L."/>
            <person name="Ferriera S."/>
            <person name="Johnson J."/>
            <person name="Kravitz S."/>
            <person name="Beeson K."/>
            <person name="Sutton G."/>
            <person name="Rogers Y.-H."/>
            <person name="Friedman R."/>
            <person name="Frazier M."/>
            <person name="Venter J.C."/>
        </authorList>
    </citation>
    <scope>NUCLEOTIDE SEQUENCE [LARGE SCALE GENOMIC DNA]</scope>
    <source>
        <strain evidence="5 6">SIR-1</strain>
    </source>
</reference>
<dbReference type="AlphaFoldDB" id="A6G6J4"/>
<dbReference type="Pfam" id="PF07583">
    <property type="entry name" value="PSCyt2"/>
    <property type="match status" value="1"/>
</dbReference>
<sequence>MSRLPSSLLVTVLALSVFACANRASQSDGSDGPGSGAEAGDSAESSEPQTSIGRLDAALAEHWRSAKVEPVAVASDAEYLRRLSLDLIGRVPTRAEVEAFLADASRDKRADKVDALLASPEFAEHWAGHWATLLVPGDKRAKRIGQEPVETYLAEAIEANRPWHEVVDALLTADGSPRDNPAAGYIAAMLSRNADPETSLAQLSSTSSRVFLGARIECAQCHDHPYVMDFSRDDFWAMTAYFGRTAATIDRDAKPIGVDLYERGAGQLRVALGAEDDPRKQAVKPRFMGAEAVDADPRGGPVDDAEVEARAEAMGGDMGMDEAPAKPKKGKGKKNKKQAKQAKKAKQTPHDPSVGANRRQRLAAAIVDDPRFAEATVGLVWSHLFGRGIVEPWDDLLSESEVPPLLATLAEDFRAHDHDLRHLVRTIVLSEAYQLSSASELEQEQAAARERAFAKAAVRPLAAEPLFASVITATGLEQVQGRGFKAAVRQRKQKALSEFEFVFGDDEMASADAFTGSVPQALLLLNGALTNQGVVARKGGALATLLAEGEDTDARLRALWLTVYGRPPTDAELAIGRDAVGEGGDTKAWEDLMFAMLYSSEFGSNH</sequence>
<comment type="caution">
    <text evidence="5">The sequence shown here is derived from an EMBL/GenBank/DDBJ whole genome shotgun (WGS) entry which is preliminary data.</text>
</comment>
<dbReference type="PROSITE" id="PS51257">
    <property type="entry name" value="PROKAR_LIPOPROTEIN"/>
    <property type="match status" value="1"/>
</dbReference>
<dbReference type="RefSeq" id="WP_006972343.1">
    <property type="nucleotide sequence ID" value="NZ_ABCS01000030.1"/>
</dbReference>
<organism evidence="5 6">
    <name type="scientific">Plesiocystis pacifica SIR-1</name>
    <dbReference type="NCBI Taxonomy" id="391625"/>
    <lineage>
        <taxon>Bacteria</taxon>
        <taxon>Pseudomonadati</taxon>
        <taxon>Myxococcota</taxon>
        <taxon>Polyangia</taxon>
        <taxon>Nannocystales</taxon>
        <taxon>Nannocystaceae</taxon>
        <taxon>Plesiocystis</taxon>
    </lineage>
</organism>
<evidence type="ECO:0000313" key="5">
    <source>
        <dbReference type="EMBL" id="EDM78471.1"/>
    </source>
</evidence>
<dbReference type="InterPro" id="IPR022655">
    <property type="entry name" value="DUF1553"/>
</dbReference>
<feature type="chain" id="PRO_5002695172" evidence="2">
    <location>
        <begin position="22"/>
        <end position="606"/>
    </location>
</feature>
<protein>
    <submittedName>
        <fullName evidence="5">Probable vegetatible incompatibility protein HET-E-1</fullName>
    </submittedName>
</protein>
<keyword evidence="2" id="KW-0732">Signal</keyword>
<evidence type="ECO:0000259" key="3">
    <source>
        <dbReference type="Pfam" id="PF07583"/>
    </source>
</evidence>